<dbReference type="Proteomes" id="UP000032748">
    <property type="component" value="Chromosome"/>
</dbReference>
<evidence type="ECO:0000313" key="2">
    <source>
        <dbReference type="Proteomes" id="UP000032748"/>
    </source>
</evidence>
<proteinExistence type="predicted"/>
<dbReference type="EMBL" id="CP011110">
    <property type="protein sequence ID" value="AKA24271.1"/>
    <property type="molecule type" value="Genomic_DNA"/>
</dbReference>
<evidence type="ECO:0000313" key="1">
    <source>
        <dbReference type="EMBL" id="AKA24271.1"/>
    </source>
</evidence>
<protein>
    <submittedName>
        <fullName evidence="1">Uncharacterized protein</fullName>
    </submittedName>
</protein>
<name>A0A0D5XYY3_9PSED</name>
<gene>
    <name evidence="1" type="ORF">PCL1606_28200</name>
</gene>
<sequence>MHRVLIAFARWRLRRQPGNKHARVPLKCLKQQHQHCFRGPAPCLSTTDSPAT</sequence>
<dbReference type="AlphaFoldDB" id="A0A0D5XYY3"/>
<dbReference type="KEGG" id="pcz:PCL1606_28200"/>
<organism evidence="1 2">
    <name type="scientific">Pseudomonas chlororaphis</name>
    <dbReference type="NCBI Taxonomy" id="587753"/>
    <lineage>
        <taxon>Bacteria</taxon>
        <taxon>Pseudomonadati</taxon>
        <taxon>Pseudomonadota</taxon>
        <taxon>Gammaproteobacteria</taxon>
        <taxon>Pseudomonadales</taxon>
        <taxon>Pseudomonadaceae</taxon>
        <taxon>Pseudomonas</taxon>
    </lineage>
</organism>
<accession>A0A0D5XYY3</accession>
<reference evidence="1 2" key="1">
    <citation type="journal article" date="2015" name="Mol. Plant Microbe Interact.">
        <title>Comparative Genomic Analysis of Pseudomonas chlororaphis PCL1606 Reveals New Insight into Antifungal Compounds Involved in Biocontrol.</title>
        <authorList>
            <person name="Calderon C.E."/>
            <person name="Ramos C."/>
            <person name="de Vicente A."/>
            <person name="Cazorla F.M."/>
        </authorList>
    </citation>
    <scope>NUCLEOTIDE SEQUENCE [LARGE SCALE GENOMIC DNA]</scope>
    <source>
        <strain evidence="1 2">PCL1606</strain>
    </source>
</reference>